<sequence length="70" mass="7985">MDFRAGTCRQKFGIAPMQYSLLDLCIKQAVNFSQSNLPVSFITAVKQHKSDLIKMHKKIPRKAGLDHNRL</sequence>
<evidence type="ECO:0000313" key="2">
    <source>
        <dbReference type="Proteomes" id="UP000184050"/>
    </source>
</evidence>
<dbReference type="RefSeq" id="WP_073174142.1">
    <property type="nucleotide sequence ID" value="NZ_FQZE01000067.1"/>
</dbReference>
<name>A0A1M6PPB2_9BACT</name>
<dbReference type="AlphaFoldDB" id="A0A1M6PPB2"/>
<evidence type="ECO:0000313" key="1">
    <source>
        <dbReference type="EMBL" id="SHK09775.1"/>
    </source>
</evidence>
<protein>
    <submittedName>
        <fullName evidence="1">Uncharacterized protein</fullName>
    </submittedName>
</protein>
<keyword evidence="2" id="KW-1185">Reference proteome</keyword>
<reference evidence="1 2" key="1">
    <citation type="submission" date="2016-11" db="EMBL/GenBank/DDBJ databases">
        <authorList>
            <person name="Jaros S."/>
            <person name="Januszkiewicz K."/>
            <person name="Wedrychowicz H."/>
        </authorList>
    </citation>
    <scope>NUCLEOTIDE SEQUENCE [LARGE SCALE GENOMIC DNA]</scope>
    <source>
        <strain evidence="1 2">DSM 27063</strain>
    </source>
</reference>
<organism evidence="1 2">
    <name type="scientific">Tangfeifania diversioriginum</name>
    <dbReference type="NCBI Taxonomy" id="1168035"/>
    <lineage>
        <taxon>Bacteria</taxon>
        <taxon>Pseudomonadati</taxon>
        <taxon>Bacteroidota</taxon>
        <taxon>Bacteroidia</taxon>
        <taxon>Marinilabiliales</taxon>
        <taxon>Prolixibacteraceae</taxon>
        <taxon>Tangfeifania</taxon>
    </lineage>
</organism>
<dbReference type="EMBL" id="FQZE01000067">
    <property type="protein sequence ID" value="SHK09775.1"/>
    <property type="molecule type" value="Genomic_DNA"/>
</dbReference>
<accession>A0A1M6PPB2</accession>
<dbReference type="STRING" id="1168035.SAMN05444280_1675"/>
<dbReference type="Proteomes" id="UP000184050">
    <property type="component" value="Unassembled WGS sequence"/>
</dbReference>
<proteinExistence type="predicted"/>
<gene>
    <name evidence="1" type="ORF">SAMN05444280_1675</name>
</gene>